<keyword evidence="1" id="KW-1133">Transmembrane helix</keyword>
<feature type="chain" id="PRO_5010988615" evidence="2">
    <location>
        <begin position="18"/>
        <end position="250"/>
    </location>
</feature>
<dbReference type="AlphaFoldDB" id="A0A1Y5RUF3"/>
<keyword evidence="4" id="KW-1185">Reference proteome</keyword>
<dbReference type="OrthoDB" id="9815212at2"/>
<evidence type="ECO:0000313" key="4">
    <source>
        <dbReference type="Proteomes" id="UP000193870"/>
    </source>
</evidence>
<dbReference type="Pfam" id="PF09608">
    <property type="entry name" value="Alph_Pro_TM"/>
    <property type="match status" value="1"/>
</dbReference>
<dbReference type="RefSeq" id="WP_085852993.1">
    <property type="nucleotide sequence ID" value="NZ_FOPF01000002.1"/>
</dbReference>
<evidence type="ECO:0000313" key="3">
    <source>
        <dbReference type="EMBL" id="SLN25637.1"/>
    </source>
</evidence>
<dbReference type="STRING" id="315423.SAMN04488020_102314"/>
<name>A0A1Y5RUF3_9RHOB</name>
<keyword evidence="2" id="KW-0732">Signal</keyword>
<accession>A0A1Y5RUF3</accession>
<reference evidence="3 4" key="1">
    <citation type="submission" date="2017-03" db="EMBL/GenBank/DDBJ databases">
        <authorList>
            <person name="Afonso C.L."/>
            <person name="Miller P.J."/>
            <person name="Scott M.A."/>
            <person name="Spackman E."/>
            <person name="Goraichik I."/>
            <person name="Dimitrov K.M."/>
            <person name="Suarez D.L."/>
            <person name="Swayne D.E."/>
        </authorList>
    </citation>
    <scope>NUCLEOTIDE SEQUENCE [LARGE SCALE GENOMIC DNA]</scope>
    <source>
        <strain evidence="3 4">CECT 7066</strain>
    </source>
</reference>
<dbReference type="Proteomes" id="UP000193870">
    <property type="component" value="Unassembled WGS sequence"/>
</dbReference>
<dbReference type="EMBL" id="FWFV01000002">
    <property type="protein sequence ID" value="SLN25637.1"/>
    <property type="molecule type" value="Genomic_DNA"/>
</dbReference>
<evidence type="ECO:0000256" key="1">
    <source>
        <dbReference type="SAM" id="Phobius"/>
    </source>
</evidence>
<evidence type="ECO:0000256" key="2">
    <source>
        <dbReference type="SAM" id="SignalP"/>
    </source>
</evidence>
<protein>
    <submittedName>
        <fullName evidence="3">Putative transmembrane protein (Alph_Pro_TM)</fullName>
    </submittedName>
</protein>
<organism evidence="3 4">
    <name type="scientific">Palleronia marisminoris</name>
    <dbReference type="NCBI Taxonomy" id="315423"/>
    <lineage>
        <taxon>Bacteria</taxon>
        <taxon>Pseudomonadati</taxon>
        <taxon>Pseudomonadota</taxon>
        <taxon>Alphaproteobacteria</taxon>
        <taxon>Rhodobacterales</taxon>
        <taxon>Roseobacteraceae</taxon>
        <taxon>Palleronia</taxon>
    </lineage>
</organism>
<sequence length="250" mass="27194">MVRLVLALILFALPVPAQEIVAGLSQNRISISTNFDGSEILLFGALKQGANPSDPDSGVIITLEGPRVPLTVRRKDRVGPIWVNRSSVEVDAAPSFYAVNTSAPLERILNFTADLRHEITVGEAIRSVGAPPDISDSLAFTEALIRIREENGLYQTNIDAVTVREETLFNTSFILPANLVEGVYTARLFLTSDGEVVTQSSQTIYVEKVGLERFLYTLAHEQPLAYGFLSLAIAIAAGWGASAVFRYIQS</sequence>
<gene>
    <name evidence="3" type="ORF">PAM7066_00967</name>
</gene>
<keyword evidence="1" id="KW-0472">Membrane</keyword>
<feature type="transmembrane region" description="Helical" evidence="1">
    <location>
        <begin position="224"/>
        <end position="248"/>
    </location>
</feature>
<feature type="signal peptide" evidence="2">
    <location>
        <begin position="1"/>
        <end position="17"/>
    </location>
</feature>
<keyword evidence="1 3" id="KW-0812">Transmembrane</keyword>
<dbReference type="InterPro" id="IPR019088">
    <property type="entry name" value="CHP02186-rel_TM"/>
</dbReference>
<proteinExistence type="predicted"/>